<sequence length="138" mass="15106">MGETGLWSVEMRGGVFGRLRRVERLAALPPEETVVATRDGHAVIRGGALVSVSEQEAEDLVDPTGAPERRYRAAVVAAGWPDELKRIVAEPGHDWQADGAYPTDDDGLAHVVCERVQGRFAWVRNVTYAEARELGVTR</sequence>
<dbReference type="AlphaFoldDB" id="A0A2R4WRS1"/>
<dbReference type="KEGG" id="mee:DA075_27885"/>
<name>A0A2R4WRS1_9HYPH</name>
<dbReference type="RefSeq" id="WP_099955996.1">
    <property type="nucleotide sequence ID" value="NZ_CP028843.1"/>
</dbReference>
<evidence type="ECO:0000313" key="1">
    <source>
        <dbReference type="EMBL" id="AWB24228.1"/>
    </source>
</evidence>
<accession>A0A2R4WRS1</accession>
<proteinExistence type="predicted"/>
<protein>
    <submittedName>
        <fullName evidence="1">Uncharacterized protein</fullName>
    </submittedName>
</protein>
<dbReference type="EMBL" id="CP028843">
    <property type="protein sequence ID" value="AWB24228.1"/>
    <property type="molecule type" value="Genomic_DNA"/>
</dbReference>
<keyword evidence="2" id="KW-1185">Reference proteome</keyword>
<evidence type="ECO:0000313" key="2">
    <source>
        <dbReference type="Proteomes" id="UP000244755"/>
    </source>
</evidence>
<dbReference type="Proteomes" id="UP000244755">
    <property type="component" value="Chromosome 1"/>
</dbReference>
<dbReference type="OrthoDB" id="7995903at2"/>
<gene>
    <name evidence="1" type="ORF">DA075_27885</name>
</gene>
<organism evidence="1 2">
    <name type="scientific">Methylobacterium currus</name>
    <dbReference type="NCBI Taxonomy" id="2051553"/>
    <lineage>
        <taxon>Bacteria</taxon>
        <taxon>Pseudomonadati</taxon>
        <taxon>Pseudomonadota</taxon>
        <taxon>Alphaproteobacteria</taxon>
        <taxon>Hyphomicrobiales</taxon>
        <taxon>Methylobacteriaceae</taxon>
        <taxon>Methylobacterium</taxon>
    </lineage>
</organism>
<reference evidence="1 2" key="1">
    <citation type="submission" date="2018-04" db="EMBL/GenBank/DDBJ databases">
        <title>Methylobacterium sp. PR1016A genome.</title>
        <authorList>
            <person name="Park W."/>
        </authorList>
    </citation>
    <scope>NUCLEOTIDE SEQUENCE [LARGE SCALE GENOMIC DNA]</scope>
    <source>
        <strain evidence="1 2">PR1016A</strain>
    </source>
</reference>